<reference evidence="4" key="1">
    <citation type="journal article" date="2019" name="Int. J. Syst. Evol. Microbiol.">
        <title>The Global Catalogue of Microorganisms (GCM) 10K type strain sequencing project: providing services to taxonomists for standard genome sequencing and annotation.</title>
        <authorList>
            <consortium name="The Broad Institute Genomics Platform"/>
            <consortium name="The Broad Institute Genome Sequencing Center for Infectious Disease"/>
            <person name="Wu L."/>
            <person name="Ma J."/>
        </authorList>
    </citation>
    <scope>NUCLEOTIDE SEQUENCE [LARGE SCALE GENOMIC DNA]</scope>
    <source>
        <strain evidence="4">KCTC 33792</strain>
    </source>
</reference>
<gene>
    <name evidence="3" type="ORF">ACFSUB_01995</name>
</gene>
<evidence type="ECO:0000313" key="4">
    <source>
        <dbReference type="Proteomes" id="UP001597520"/>
    </source>
</evidence>
<dbReference type="PANTHER" id="PTHR41328">
    <property type="entry name" value="TERMINASE SMALL SUBUNIT-RELATED"/>
    <property type="match status" value="1"/>
</dbReference>
<dbReference type="Proteomes" id="UP001597520">
    <property type="component" value="Unassembled WGS sequence"/>
</dbReference>
<comment type="caution">
    <text evidence="3">The sequence shown here is derived from an EMBL/GenBank/DDBJ whole genome shotgun (WGS) entry which is preliminary data.</text>
</comment>
<dbReference type="Pfam" id="PF03592">
    <property type="entry name" value="Terminase_2"/>
    <property type="match status" value="1"/>
</dbReference>
<keyword evidence="4" id="KW-1185">Reference proteome</keyword>
<sequence length="162" mass="18376">MAELNTKQQRFADEYIVCGNATDAAIKAGYSEKTAYSQGQRLLKKVEVQKYIQGAMEKLQDERILTQKEVLIILSDIARGEAKEYKEVVTKKGEYVDNPNSDKQQLVYNEYAEMIALPTKNSDRNKAAELIGKRYGMWTEKQEIEHSGAVQFVDDIGDDDEG</sequence>
<dbReference type="PANTHER" id="PTHR41328:SF2">
    <property type="entry name" value="TERMINASE SMALL SUBUNIT"/>
    <property type="match status" value="1"/>
</dbReference>
<dbReference type="InterPro" id="IPR038713">
    <property type="entry name" value="Terminase_Gp1_N_sf"/>
</dbReference>
<name>A0ABW5T017_9BACI</name>
<dbReference type="Gene3D" id="1.10.10.1400">
    <property type="entry name" value="Terminase, small subunit, N-terminal DNA-binding domain, HTH motif"/>
    <property type="match status" value="1"/>
</dbReference>
<accession>A0ABW5T017</accession>
<dbReference type="Gene3D" id="6.10.140.2160">
    <property type="match status" value="1"/>
</dbReference>
<dbReference type="EMBL" id="JBHUML010000002">
    <property type="protein sequence ID" value="MFD2704225.1"/>
    <property type="molecule type" value="Genomic_DNA"/>
</dbReference>
<organism evidence="3 4">
    <name type="scientific">Salibacterium lacus</name>
    <dbReference type="NCBI Taxonomy" id="1898109"/>
    <lineage>
        <taxon>Bacteria</taxon>
        <taxon>Bacillati</taxon>
        <taxon>Bacillota</taxon>
        <taxon>Bacilli</taxon>
        <taxon>Bacillales</taxon>
        <taxon>Bacillaceae</taxon>
    </lineage>
</organism>
<keyword evidence="1" id="KW-1188">Viral release from host cell</keyword>
<dbReference type="RefSeq" id="WP_380711514.1">
    <property type="nucleotide sequence ID" value="NZ_JBHUML010000002.1"/>
</dbReference>
<proteinExistence type="predicted"/>
<dbReference type="InterPro" id="IPR005335">
    <property type="entry name" value="Terminase_ssu"/>
</dbReference>
<evidence type="ECO:0000313" key="3">
    <source>
        <dbReference type="EMBL" id="MFD2704225.1"/>
    </source>
</evidence>
<keyword evidence="2" id="KW-0231">Viral genome packaging</keyword>
<evidence type="ECO:0000256" key="2">
    <source>
        <dbReference type="ARBA" id="ARBA00023219"/>
    </source>
</evidence>
<dbReference type="InterPro" id="IPR052404">
    <property type="entry name" value="SPP1-like_terminase"/>
</dbReference>
<protein>
    <submittedName>
        <fullName evidence="3">Terminase small subunit</fullName>
    </submittedName>
</protein>
<evidence type="ECO:0000256" key="1">
    <source>
        <dbReference type="ARBA" id="ARBA00022612"/>
    </source>
</evidence>